<dbReference type="Pfam" id="PF02311">
    <property type="entry name" value="AraC_binding"/>
    <property type="match status" value="1"/>
</dbReference>
<dbReference type="KEGG" id="ffu:CLAFUR5_12812"/>
<evidence type="ECO:0000256" key="2">
    <source>
        <dbReference type="SAM" id="MobiDB-lite"/>
    </source>
</evidence>
<gene>
    <name evidence="4" type="ORF">CLAFUR5_12812</name>
</gene>
<evidence type="ECO:0000313" key="5">
    <source>
        <dbReference type="Proteomes" id="UP000756132"/>
    </source>
</evidence>
<name>A0A9Q8PJV5_PASFU</name>
<keyword evidence="5" id="KW-1185">Reference proteome</keyword>
<dbReference type="EMBL" id="CP090173">
    <property type="protein sequence ID" value="UJO23788.1"/>
    <property type="molecule type" value="Genomic_DNA"/>
</dbReference>
<feature type="domain" description="AraC-type arabinose-binding/dimerisation" evidence="3">
    <location>
        <begin position="151"/>
        <end position="209"/>
    </location>
</feature>
<evidence type="ECO:0000313" key="4">
    <source>
        <dbReference type="EMBL" id="UJO23788.1"/>
    </source>
</evidence>
<dbReference type="RefSeq" id="XP_047768154.1">
    <property type="nucleotide sequence ID" value="XM_047911960.1"/>
</dbReference>
<organism evidence="4 5">
    <name type="scientific">Passalora fulva</name>
    <name type="common">Tomato leaf mold</name>
    <name type="synonym">Cladosporium fulvum</name>
    <dbReference type="NCBI Taxonomy" id="5499"/>
    <lineage>
        <taxon>Eukaryota</taxon>
        <taxon>Fungi</taxon>
        <taxon>Dikarya</taxon>
        <taxon>Ascomycota</taxon>
        <taxon>Pezizomycotina</taxon>
        <taxon>Dothideomycetes</taxon>
        <taxon>Dothideomycetidae</taxon>
        <taxon>Mycosphaerellales</taxon>
        <taxon>Mycosphaerellaceae</taxon>
        <taxon>Fulvia</taxon>
    </lineage>
</organism>
<dbReference type="InterPro" id="IPR003313">
    <property type="entry name" value="AraC-bd"/>
</dbReference>
<dbReference type="AlphaFoldDB" id="A0A9Q8PJV5"/>
<protein>
    <recommendedName>
        <fullName evidence="3">AraC-type arabinose-binding/dimerisation domain-containing protein</fullName>
    </recommendedName>
</protein>
<accession>A0A9Q8PJV5</accession>
<feature type="compositionally biased region" description="Basic and acidic residues" evidence="2">
    <location>
        <begin position="205"/>
        <end position="223"/>
    </location>
</feature>
<evidence type="ECO:0000259" key="3">
    <source>
        <dbReference type="Pfam" id="PF02311"/>
    </source>
</evidence>
<dbReference type="GeneID" id="71992690"/>
<reference evidence="4" key="2">
    <citation type="journal article" date="2022" name="Microb. Genom.">
        <title>A chromosome-scale genome assembly of the tomato pathogen Cladosporium fulvum reveals a compartmentalized genome architecture and the presence of a dispensable chromosome.</title>
        <authorList>
            <person name="Zaccaron A.Z."/>
            <person name="Chen L.H."/>
            <person name="Samaras A."/>
            <person name="Stergiopoulos I."/>
        </authorList>
    </citation>
    <scope>NUCLEOTIDE SEQUENCE</scope>
    <source>
        <strain evidence="4">Race5_Kim</strain>
    </source>
</reference>
<reference evidence="4" key="1">
    <citation type="submission" date="2021-12" db="EMBL/GenBank/DDBJ databases">
        <authorList>
            <person name="Zaccaron A."/>
            <person name="Stergiopoulos I."/>
        </authorList>
    </citation>
    <scope>NUCLEOTIDE SEQUENCE</scope>
    <source>
        <strain evidence="4">Race5_Kim</strain>
    </source>
</reference>
<dbReference type="GO" id="GO:0006355">
    <property type="term" value="P:regulation of DNA-templated transcription"/>
    <property type="evidence" value="ECO:0007669"/>
    <property type="project" value="InterPro"/>
</dbReference>
<proteinExistence type="predicted"/>
<sequence>MQAIKHLRGATTMAPQIRLYNPVIRAENAPDITGGVIKILVDSTEEEFFEGGGGVLKLPEERPKAFTVYVQWLCTTRIVASEQLTSFDTMFELYAMGARLQDPDFQDAIMDAIISDICSIDDPIPDEKCVEIVYKNTEAGDPARCLLVDLWARYSEETWFDNWEVGMFTEGMGEFFFDLARAQINQDRGFVFQRGETCTYHHHGEKPCYQEKRPETTRKRDRH</sequence>
<evidence type="ECO:0000256" key="1">
    <source>
        <dbReference type="ARBA" id="ARBA00023125"/>
    </source>
</evidence>
<feature type="region of interest" description="Disordered" evidence="2">
    <location>
        <begin position="203"/>
        <end position="223"/>
    </location>
</feature>
<keyword evidence="1" id="KW-0238">DNA-binding</keyword>
<dbReference type="Proteomes" id="UP000756132">
    <property type="component" value="Chromosome 11"/>
</dbReference>
<dbReference type="OrthoDB" id="194443at2759"/>
<dbReference type="GO" id="GO:0003677">
    <property type="term" value="F:DNA binding"/>
    <property type="evidence" value="ECO:0007669"/>
    <property type="project" value="UniProtKB-KW"/>
</dbReference>